<dbReference type="AlphaFoldDB" id="C0EGZ5"/>
<dbReference type="GO" id="GO:0006281">
    <property type="term" value="P:DNA repair"/>
    <property type="evidence" value="ECO:0007669"/>
    <property type="project" value="TreeGrafter"/>
</dbReference>
<dbReference type="Gene3D" id="3.40.50.1000">
    <property type="entry name" value="HAD superfamily/HAD-like"/>
    <property type="match status" value="1"/>
</dbReference>
<protein>
    <submittedName>
        <fullName evidence="1">Haloacid dehalogenase-like hydrolase</fullName>
    </submittedName>
</protein>
<keyword evidence="1" id="KW-0378">Hydrolase</keyword>
<dbReference type="InterPro" id="IPR050155">
    <property type="entry name" value="HAD-like_hydrolase_sf"/>
</dbReference>
<dbReference type="PANTHER" id="PTHR43434:SF1">
    <property type="entry name" value="PHOSPHOGLYCOLATE PHOSPHATASE"/>
    <property type="match status" value="1"/>
</dbReference>
<dbReference type="GO" id="GO:0005829">
    <property type="term" value="C:cytosol"/>
    <property type="evidence" value="ECO:0007669"/>
    <property type="project" value="TreeGrafter"/>
</dbReference>
<evidence type="ECO:0000313" key="1">
    <source>
        <dbReference type="EMBL" id="EEG29248.1"/>
    </source>
</evidence>
<dbReference type="eggNOG" id="COG0546">
    <property type="taxonomic scope" value="Bacteria"/>
</dbReference>
<dbReference type="EMBL" id="ACEC01000113">
    <property type="protein sequence ID" value="EEG29248.1"/>
    <property type="molecule type" value="Genomic_DNA"/>
</dbReference>
<sequence>MRKLVVFDLDGTLNRTDLFAVPAHQKALHESGVTDKTDDFIRSTFGSCSWDYVKQLLGDCDQETARDYLDRVARYEQEFIQERGRTFDGVPQMLQTLREEGYLTAVCSNASARYINMVLRSLGIDSLIGEVQELRPGMSKNETLALLLDRMKPDAAVMVGDRRFDHEAAKANGLGFIGCLYGFNPQEMADADIQVGTASEIPGAVHALIGGAE</sequence>
<accession>C0EGZ5</accession>
<comment type="caution">
    <text evidence="1">The sequence shown here is derived from an EMBL/GenBank/DDBJ whole genome shotgun (WGS) entry which is preliminary data.</text>
</comment>
<keyword evidence="2" id="KW-1185">Reference proteome</keyword>
<dbReference type="SFLD" id="SFLDG01129">
    <property type="entry name" value="C1.5:_HAD__Beta-PGM__Phosphata"/>
    <property type="match status" value="1"/>
</dbReference>
<dbReference type="Proteomes" id="UP000003340">
    <property type="component" value="Unassembled WGS sequence"/>
</dbReference>
<dbReference type="InterPro" id="IPR023198">
    <property type="entry name" value="PGP-like_dom2"/>
</dbReference>
<dbReference type="SUPFAM" id="SSF56784">
    <property type="entry name" value="HAD-like"/>
    <property type="match status" value="1"/>
</dbReference>
<dbReference type="SFLD" id="SFLDS00003">
    <property type="entry name" value="Haloacid_Dehalogenase"/>
    <property type="match status" value="1"/>
</dbReference>
<name>C0EGZ5_9FIRM</name>
<dbReference type="Pfam" id="PF13419">
    <property type="entry name" value="HAD_2"/>
    <property type="match status" value="1"/>
</dbReference>
<dbReference type="InterPro" id="IPR041492">
    <property type="entry name" value="HAD_2"/>
</dbReference>
<reference evidence="1 2" key="1">
    <citation type="submission" date="2009-01" db="EMBL/GenBank/DDBJ databases">
        <authorList>
            <person name="Fulton L."/>
            <person name="Clifton S."/>
            <person name="Fulton B."/>
            <person name="Xu J."/>
            <person name="Minx P."/>
            <person name="Pepin K.H."/>
            <person name="Johnson M."/>
            <person name="Bhonagiri V."/>
            <person name="Nash W.E."/>
            <person name="Mardis E.R."/>
            <person name="Wilson R.K."/>
        </authorList>
    </citation>
    <scope>NUCLEOTIDE SEQUENCE [LARGE SCALE GENOMIC DNA]</scope>
    <source>
        <strain evidence="1 2">DSM 5476</strain>
    </source>
</reference>
<gene>
    <name evidence="1" type="ORF">CLOSTMETH_03140</name>
</gene>
<evidence type="ECO:0000313" key="2">
    <source>
        <dbReference type="Proteomes" id="UP000003340"/>
    </source>
</evidence>
<reference evidence="1 2" key="2">
    <citation type="submission" date="2009-02" db="EMBL/GenBank/DDBJ databases">
        <title>Draft genome sequence of Clostridium methylpentosum (DSM 5476).</title>
        <authorList>
            <person name="Sudarsanam P."/>
            <person name="Ley R."/>
            <person name="Guruge J."/>
            <person name="Turnbaugh P.J."/>
            <person name="Mahowald M."/>
            <person name="Liep D."/>
            <person name="Gordon J."/>
        </authorList>
    </citation>
    <scope>NUCLEOTIDE SEQUENCE [LARGE SCALE GENOMIC DNA]</scope>
    <source>
        <strain evidence="1 2">DSM 5476</strain>
    </source>
</reference>
<organism evidence="1 2">
    <name type="scientific">[Clostridium] methylpentosum DSM 5476</name>
    <dbReference type="NCBI Taxonomy" id="537013"/>
    <lineage>
        <taxon>Bacteria</taxon>
        <taxon>Bacillati</taxon>
        <taxon>Bacillota</taxon>
        <taxon>Clostridia</taxon>
        <taxon>Eubacteriales</taxon>
        <taxon>Oscillospiraceae</taxon>
        <taxon>Oscillospiraceae incertae sedis</taxon>
    </lineage>
</organism>
<dbReference type="InterPro" id="IPR023214">
    <property type="entry name" value="HAD_sf"/>
</dbReference>
<dbReference type="PANTHER" id="PTHR43434">
    <property type="entry name" value="PHOSPHOGLYCOLATE PHOSPHATASE"/>
    <property type="match status" value="1"/>
</dbReference>
<proteinExistence type="predicted"/>
<dbReference type="InterPro" id="IPR036412">
    <property type="entry name" value="HAD-like_sf"/>
</dbReference>
<dbReference type="GO" id="GO:0008967">
    <property type="term" value="F:phosphoglycolate phosphatase activity"/>
    <property type="evidence" value="ECO:0007669"/>
    <property type="project" value="TreeGrafter"/>
</dbReference>
<dbReference type="STRING" id="537013.CLOSTMETH_03140"/>
<dbReference type="Gene3D" id="1.10.150.240">
    <property type="entry name" value="Putative phosphatase, domain 2"/>
    <property type="match status" value="1"/>
</dbReference>
<dbReference type="HOGENOM" id="CLU_045011_19_4_9"/>